<evidence type="ECO:0000313" key="6">
    <source>
        <dbReference type="Proteomes" id="UP000252884"/>
    </source>
</evidence>
<dbReference type="GO" id="GO:1902201">
    <property type="term" value="P:negative regulation of bacterial-type flagellum-dependent cell motility"/>
    <property type="evidence" value="ECO:0007669"/>
    <property type="project" value="TreeGrafter"/>
</dbReference>
<dbReference type="InterPro" id="IPR035965">
    <property type="entry name" value="PAS-like_dom_sf"/>
</dbReference>
<protein>
    <recommendedName>
        <fullName evidence="1">diguanylate cyclase</fullName>
        <ecNumber evidence="1">2.7.7.65</ecNumber>
    </recommendedName>
</protein>
<organism evidence="5 6">
    <name type="scientific">Pseudorhodoferax soli</name>
    <dbReference type="NCBI Taxonomy" id="545864"/>
    <lineage>
        <taxon>Bacteria</taxon>
        <taxon>Pseudomonadati</taxon>
        <taxon>Pseudomonadota</taxon>
        <taxon>Betaproteobacteria</taxon>
        <taxon>Burkholderiales</taxon>
        <taxon>Comamonadaceae</taxon>
    </lineage>
</organism>
<reference evidence="5 6" key="1">
    <citation type="submission" date="2018-07" db="EMBL/GenBank/DDBJ databases">
        <title>Genomic Encyclopedia of Type Strains, Phase IV (KMG-IV): sequencing the most valuable type-strain genomes for metagenomic binning, comparative biology and taxonomic classification.</title>
        <authorList>
            <person name="Goeker M."/>
        </authorList>
    </citation>
    <scope>NUCLEOTIDE SEQUENCE [LARGE SCALE GENOMIC DNA]</scope>
    <source>
        <strain evidence="5 6">DSM 21634</strain>
    </source>
</reference>
<dbReference type="InterPro" id="IPR000014">
    <property type="entry name" value="PAS"/>
</dbReference>
<dbReference type="SMART" id="SM00091">
    <property type="entry name" value="PAS"/>
    <property type="match status" value="1"/>
</dbReference>
<evidence type="ECO:0000256" key="1">
    <source>
        <dbReference type="ARBA" id="ARBA00012528"/>
    </source>
</evidence>
<dbReference type="PROSITE" id="PS50112">
    <property type="entry name" value="PAS"/>
    <property type="match status" value="1"/>
</dbReference>
<sequence>MTAPHLKVDWPVLSDALALGLVLLDAKGRVLHWNSWISRYAGIALADAQGRTLEQLFPQALSAPFRKALANALRHRLPIVLSNVLHHSPLPLYARPEHRAGNQRLPQSVTITPVVQPGAGHLCLLQVTDTSTLATRERVLQLRSDRLSREAVVDGLTGIYNRKHLDDRLRAELERAQRNQIPVALVMFDVDSFKAYNDTYGHPAGDRVLVAIAHAAREQINRATDVLARYGGEEFAAVLPASDKIGAQLVAEKIRAAVEALAIPHQASSVAPCVTVSLGVACHDPRDGDPGAHELLELADRALYAAKRNGRNQVRWTLSSAALLDIFPPTPR</sequence>
<dbReference type="PROSITE" id="PS50887">
    <property type="entry name" value="GGDEF"/>
    <property type="match status" value="1"/>
</dbReference>
<dbReference type="PANTHER" id="PTHR45138">
    <property type="entry name" value="REGULATORY COMPONENTS OF SENSORY TRANSDUCTION SYSTEM"/>
    <property type="match status" value="1"/>
</dbReference>
<gene>
    <name evidence="5" type="ORF">DES41_105228</name>
</gene>
<dbReference type="RefSeq" id="WP_114469238.1">
    <property type="nucleotide sequence ID" value="NZ_QPJK01000005.1"/>
</dbReference>
<dbReference type="InterPro" id="IPR043128">
    <property type="entry name" value="Rev_trsase/Diguanyl_cyclase"/>
</dbReference>
<dbReference type="Proteomes" id="UP000252884">
    <property type="component" value="Unassembled WGS sequence"/>
</dbReference>
<dbReference type="Gene3D" id="3.30.450.20">
    <property type="entry name" value="PAS domain"/>
    <property type="match status" value="1"/>
</dbReference>
<keyword evidence="6" id="KW-1185">Reference proteome</keyword>
<dbReference type="PANTHER" id="PTHR45138:SF9">
    <property type="entry name" value="DIGUANYLATE CYCLASE DGCM-RELATED"/>
    <property type="match status" value="1"/>
</dbReference>
<dbReference type="InterPro" id="IPR029787">
    <property type="entry name" value="Nucleotide_cyclase"/>
</dbReference>
<evidence type="ECO:0000259" key="3">
    <source>
        <dbReference type="PROSITE" id="PS50112"/>
    </source>
</evidence>
<dbReference type="FunFam" id="3.30.70.270:FF:000001">
    <property type="entry name" value="Diguanylate cyclase domain protein"/>
    <property type="match status" value="1"/>
</dbReference>
<name>A0A368XSZ1_9BURK</name>
<dbReference type="Gene3D" id="3.30.70.270">
    <property type="match status" value="1"/>
</dbReference>
<dbReference type="InterPro" id="IPR050469">
    <property type="entry name" value="Diguanylate_Cyclase"/>
</dbReference>
<dbReference type="CDD" id="cd00130">
    <property type="entry name" value="PAS"/>
    <property type="match status" value="1"/>
</dbReference>
<dbReference type="Pfam" id="PF00990">
    <property type="entry name" value="GGDEF"/>
    <property type="match status" value="1"/>
</dbReference>
<accession>A0A368XSZ1</accession>
<dbReference type="SUPFAM" id="SSF55785">
    <property type="entry name" value="PYP-like sensor domain (PAS domain)"/>
    <property type="match status" value="1"/>
</dbReference>
<dbReference type="Pfam" id="PF08448">
    <property type="entry name" value="PAS_4"/>
    <property type="match status" value="1"/>
</dbReference>
<evidence type="ECO:0000256" key="2">
    <source>
        <dbReference type="ARBA" id="ARBA00034247"/>
    </source>
</evidence>
<dbReference type="NCBIfam" id="TIGR00254">
    <property type="entry name" value="GGDEF"/>
    <property type="match status" value="1"/>
</dbReference>
<dbReference type="EC" id="2.7.7.65" evidence="1"/>
<comment type="caution">
    <text evidence="5">The sequence shown here is derived from an EMBL/GenBank/DDBJ whole genome shotgun (WGS) entry which is preliminary data.</text>
</comment>
<proteinExistence type="predicted"/>
<evidence type="ECO:0000313" key="5">
    <source>
        <dbReference type="EMBL" id="RCW70286.1"/>
    </source>
</evidence>
<dbReference type="InterPro" id="IPR013656">
    <property type="entry name" value="PAS_4"/>
</dbReference>
<dbReference type="AlphaFoldDB" id="A0A368XSZ1"/>
<comment type="catalytic activity">
    <reaction evidence="2">
        <text>2 GTP = 3',3'-c-di-GMP + 2 diphosphate</text>
        <dbReference type="Rhea" id="RHEA:24898"/>
        <dbReference type="ChEBI" id="CHEBI:33019"/>
        <dbReference type="ChEBI" id="CHEBI:37565"/>
        <dbReference type="ChEBI" id="CHEBI:58805"/>
        <dbReference type="EC" id="2.7.7.65"/>
    </reaction>
</comment>
<dbReference type="InterPro" id="IPR000160">
    <property type="entry name" value="GGDEF_dom"/>
</dbReference>
<dbReference type="SUPFAM" id="SSF55073">
    <property type="entry name" value="Nucleotide cyclase"/>
    <property type="match status" value="1"/>
</dbReference>
<dbReference type="SMART" id="SM00267">
    <property type="entry name" value="GGDEF"/>
    <property type="match status" value="1"/>
</dbReference>
<feature type="domain" description="GGDEF" evidence="4">
    <location>
        <begin position="181"/>
        <end position="319"/>
    </location>
</feature>
<dbReference type="GO" id="GO:0005886">
    <property type="term" value="C:plasma membrane"/>
    <property type="evidence" value="ECO:0007669"/>
    <property type="project" value="TreeGrafter"/>
</dbReference>
<dbReference type="CDD" id="cd01949">
    <property type="entry name" value="GGDEF"/>
    <property type="match status" value="1"/>
</dbReference>
<dbReference type="GO" id="GO:0052621">
    <property type="term" value="F:diguanylate cyclase activity"/>
    <property type="evidence" value="ECO:0007669"/>
    <property type="project" value="UniProtKB-EC"/>
</dbReference>
<evidence type="ECO:0000259" key="4">
    <source>
        <dbReference type="PROSITE" id="PS50887"/>
    </source>
</evidence>
<dbReference type="EMBL" id="QPJK01000005">
    <property type="protein sequence ID" value="RCW70286.1"/>
    <property type="molecule type" value="Genomic_DNA"/>
</dbReference>
<dbReference type="GO" id="GO:0043709">
    <property type="term" value="P:cell adhesion involved in single-species biofilm formation"/>
    <property type="evidence" value="ECO:0007669"/>
    <property type="project" value="TreeGrafter"/>
</dbReference>
<feature type="domain" description="PAS" evidence="3">
    <location>
        <begin position="15"/>
        <end position="76"/>
    </location>
</feature>
<dbReference type="OrthoDB" id="9813903at2"/>